<gene>
    <name evidence="1" type="ORF">AWB91_09000</name>
</gene>
<name>A0ABX3VSV9_9MYCO</name>
<comment type="caution">
    <text evidence="1">The sequence shown here is derived from an EMBL/GenBank/DDBJ whole genome shotgun (WGS) entry which is preliminary data.</text>
</comment>
<reference evidence="1 2" key="1">
    <citation type="journal article" date="2015" name="Emerg. Microbes Infect.">
        <title>Characterization of 17 strains belonging to the Mycobacterium simiae complex and description of Mycobacterium paraense sp. nov.</title>
        <authorList>
            <person name="Fusco da Costa A.R."/>
            <person name="Fedrizzi T."/>
            <person name="Lopes M.L."/>
            <person name="Pecorari M."/>
            <person name="Oliveira da Costa W.L."/>
            <person name="Giacobazzi E."/>
            <person name="da Costa Bahia J.R."/>
            <person name="De Sanctis V."/>
            <person name="Batista Lima K.V."/>
            <person name="Bertorelli R."/>
            <person name="Grottola A."/>
            <person name="Fabio A."/>
            <person name="Mariottini A."/>
            <person name="Ferretti P."/>
            <person name="Di Leva F."/>
            <person name="Fregni Serpini G."/>
            <person name="Tagliazucchi S."/>
            <person name="Rumpianesi F."/>
            <person name="Jousson O."/>
            <person name="Segata N."/>
            <person name="Tortoli E."/>
        </authorList>
    </citation>
    <scope>NUCLEOTIDE SEQUENCE [LARGE SCALE GENOMIC DNA]</scope>
    <source>
        <strain evidence="1 2">FI-07156</strain>
    </source>
</reference>
<dbReference type="EMBL" id="LQPK01000005">
    <property type="protein sequence ID" value="ORW33254.1"/>
    <property type="molecule type" value="Genomic_DNA"/>
</dbReference>
<proteinExistence type="predicted"/>
<dbReference type="Proteomes" id="UP000193801">
    <property type="component" value="Unassembled WGS sequence"/>
</dbReference>
<evidence type="ECO:0000313" key="1">
    <source>
        <dbReference type="EMBL" id="ORW33254.1"/>
    </source>
</evidence>
<sequence length="61" mass="6622">MLGNAKATAVTTRRPAKLIVADISVALAELFTQVDSQFDAERFYDEAGVRTRDLHSAAKLA</sequence>
<protein>
    <submittedName>
        <fullName evidence="1">Uncharacterized protein</fullName>
    </submittedName>
</protein>
<evidence type="ECO:0000313" key="2">
    <source>
        <dbReference type="Proteomes" id="UP000193801"/>
    </source>
</evidence>
<organism evidence="1 2">
    <name type="scientific">Mycobacterium paraense</name>
    <dbReference type="NCBI Taxonomy" id="767916"/>
    <lineage>
        <taxon>Bacteria</taxon>
        <taxon>Bacillati</taxon>
        <taxon>Actinomycetota</taxon>
        <taxon>Actinomycetes</taxon>
        <taxon>Mycobacteriales</taxon>
        <taxon>Mycobacteriaceae</taxon>
        <taxon>Mycobacterium</taxon>
        <taxon>Mycobacterium simiae complex</taxon>
    </lineage>
</organism>
<accession>A0ABX3VSV9</accession>
<keyword evidence="2" id="KW-1185">Reference proteome</keyword>